<dbReference type="OrthoDB" id="2846898at2759"/>
<dbReference type="Pfam" id="PF12937">
    <property type="entry name" value="F-box-like"/>
    <property type="match status" value="1"/>
</dbReference>
<dbReference type="Proteomes" id="UP000297245">
    <property type="component" value="Unassembled WGS sequence"/>
</dbReference>
<evidence type="ECO:0000313" key="3">
    <source>
        <dbReference type="EMBL" id="THU83326.1"/>
    </source>
</evidence>
<evidence type="ECO:0000256" key="1">
    <source>
        <dbReference type="SAM" id="MobiDB-lite"/>
    </source>
</evidence>
<feature type="domain" description="F-box" evidence="2">
    <location>
        <begin position="34"/>
        <end position="78"/>
    </location>
</feature>
<organism evidence="3 4">
    <name type="scientific">Dendrothele bispora (strain CBS 962.96)</name>
    <dbReference type="NCBI Taxonomy" id="1314807"/>
    <lineage>
        <taxon>Eukaryota</taxon>
        <taxon>Fungi</taxon>
        <taxon>Dikarya</taxon>
        <taxon>Basidiomycota</taxon>
        <taxon>Agaricomycotina</taxon>
        <taxon>Agaricomycetes</taxon>
        <taxon>Agaricomycetidae</taxon>
        <taxon>Agaricales</taxon>
        <taxon>Agaricales incertae sedis</taxon>
        <taxon>Dendrothele</taxon>
    </lineage>
</organism>
<feature type="compositionally biased region" description="Basic residues" evidence="1">
    <location>
        <begin position="1"/>
        <end position="13"/>
    </location>
</feature>
<dbReference type="InterPro" id="IPR001810">
    <property type="entry name" value="F-box_dom"/>
</dbReference>
<dbReference type="EMBL" id="ML179670">
    <property type="protein sequence ID" value="THU83326.1"/>
    <property type="molecule type" value="Genomic_DNA"/>
</dbReference>
<evidence type="ECO:0000259" key="2">
    <source>
        <dbReference type="Pfam" id="PF12937"/>
    </source>
</evidence>
<accession>A0A4S8L452</accession>
<gene>
    <name evidence="3" type="ORF">K435DRAFT_428940</name>
</gene>
<name>A0A4S8L452_DENBC</name>
<dbReference type="AlphaFoldDB" id="A0A4S8L452"/>
<sequence>MESHQKQRRKKAKTSTNTASIRRSSRVAARQGWRIPPEILFLIMNELRDSKSSLQKAALVCRAWRGPAQVYLFSQIHIRHSLDCSRIIKIIQKSPHIASHVNRLVVEEFDEAYASIKNRPLISRASYLQSRDATKIASILGSSVRELGVSMYPLDRSNVEFLKCMRRIQTLKVEQYDEMRVDVLAELIQGMRDLTSLHLFGGEIEPSAAKYEADRLESLADTTTTSSAVLAESIVDMPPFRLTRLTLDRIEHHLGLLKFLLDPRHFDLGALEDLNLTWMEVEDQVNITTLDYTFLDRLFGRVGNSLKGLTLGVSGGRHSSHDRYLGTQTALLAPLIVVN</sequence>
<protein>
    <recommendedName>
        <fullName evidence="2">F-box domain-containing protein</fullName>
    </recommendedName>
</protein>
<keyword evidence="4" id="KW-1185">Reference proteome</keyword>
<evidence type="ECO:0000313" key="4">
    <source>
        <dbReference type="Proteomes" id="UP000297245"/>
    </source>
</evidence>
<feature type="region of interest" description="Disordered" evidence="1">
    <location>
        <begin position="1"/>
        <end position="25"/>
    </location>
</feature>
<reference evidence="3 4" key="1">
    <citation type="journal article" date="2019" name="Nat. Ecol. Evol.">
        <title>Megaphylogeny resolves global patterns of mushroom evolution.</title>
        <authorList>
            <person name="Varga T."/>
            <person name="Krizsan K."/>
            <person name="Foldi C."/>
            <person name="Dima B."/>
            <person name="Sanchez-Garcia M."/>
            <person name="Sanchez-Ramirez S."/>
            <person name="Szollosi G.J."/>
            <person name="Szarkandi J.G."/>
            <person name="Papp V."/>
            <person name="Albert L."/>
            <person name="Andreopoulos W."/>
            <person name="Angelini C."/>
            <person name="Antonin V."/>
            <person name="Barry K.W."/>
            <person name="Bougher N.L."/>
            <person name="Buchanan P."/>
            <person name="Buyck B."/>
            <person name="Bense V."/>
            <person name="Catcheside P."/>
            <person name="Chovatia M."/>
            <person name="Cooper J."/>
            <person name="Damon W."/>
            <person name="Desjardin D."/>
            <person name="Finy P."/>
            <person name="Geml J."/>
            <person name="Haridas S."/>
            <person name="Hughes K."/>
            <person name="Justo A."/>
            <person name="Karasinski D."/>
            <person name="Kautmanova I."/>
            <person name="Kiss B."/>
            <person name="Kocsube S."/>
            <person name="Kotiranta H."/>
            <person name="LaButti K.M."/>
            <person name="Lechner B.E."/>
            <person name="Liimatainen K."/>
            <person name="Lipzen A."/>
            <person name="Lukacs Z."/>
            <person name="Mihaltcheva S."/>
            <person name="Morgado L.N."/>
            <person name="Niskanen T."/>
            <person name="Noordeloos M.E."/>
            <person name="Ohm R.A."/>
            <person name="Ortiz-Santana B."/>
            <person name="Ovrebo C."/>
            <person name="Racz N."/>
            <person name="Riley R."/>
            <person name="Savchenko A."/>
            <person name="Shiryaev A."/>
            <person name="Soop K."/>
            <person name="Spirin V."/>
            <person name="Szebenyi C."/>
            <person name="Tomsovsky M."/>
            <person name="Tulloss R.E."/>
            <person name="Uehling J."/>
            <person name="Grigoriev I.V."/>
            <person name="Vagvolgyi C."/>
            <person name="Papp T."/>
            <person name="Martin F.M."/>
            <person name="Miettinen O."/>
            <person name="Hibbett D.S."/>
            <person name="Nagy L.G."/>
        </authorList>
    </citation>
    <scope>NUCLEOTIDE SEQUENCE [LARGE SCALE GENOMIC DNA]</scope>
    <source>
        <strain evidence="3 4">CBS 962.96</strain>
    </source>
</reference>
<proteinExistence type="predicted"/>